<evidence type="ECO:0000313" key="3">
    <source>
        <dbReference type="EMBL" id="PQV48841.1"/>
    </source>
</evidence>
<dbReference type="Pfam" id="PF17389">
    <property type="entry name" value="Bac_rhamnosid6H"/>
    <property type="match status" value="1"/>
</dbReference>
<dbReference type="SUPFAM" id="SSF48208">
    <property type="entry name" value="Six-hairpin glycosidases"/>
    <property type="match status" value="1"/>
</dbReference>
<dbReference type="GO" id="GO:0005975">
    <property type="term" value="P:carbohydrate metabolic process"/>
    <property type="evidence" value="ECO:0007669"/>
    <property type="project" value="InterPro"/>
</dbReference>
<evidence type="ECO:0000313" key="4">
    <source>
        <dbReference type="Proteomes" id="UP000251545"/>
    </source>
</evidence>
<comment type="caution">
    <text evidence="3">The sequence shown here is derived from an EMBL/GenBank/DDBJ whole genome shotgun (WGS) entry which is preliminary data.</text>
</comment>
<dbReference type="PANTHER" id="PTHR34987">
    <property type="entry name" value="C, PUTATIVE (AFU_ORTHOLOGUE AFUA_3G02880)-RELATED"/>
    <property type="match status" value="1"/>
</dbReference>
<reference evidence="3 4" key="1">
    <citation type="submission" date="2018-02" db="EMBL/GenBank/DDBJ databases">
        <title>Genomic Encyclopedia of Archaeal and Bacterial Type Strains, Phase II (KMG-II): from individual species to whole genera.</title>
        <authorList>
            <person name="Goeker M."/>
        </authorList>
    </citation>
    <scope>NUCLEOTIDE SEQUENCE [LARGE SCALE GENOMIC DNA]</scope>
    <source>
        <strain evidence="3 4">DSM 21165</strain>
    </source>
</reference>
<organism evidence="3 4">
    <name type="scientific">Jejuia pallidilutea</name>
    <dbReference type="NCBI Taxonomy" id="504487"/>
    <lineage>
        <taxon>Bacteria</taxon>
        <taxon>Pseudomonadati</taxon>
        <taxon>Bacteroidota</taxon>
        <taxon>Flavobacteriia</taxon>
        <taxon>Flavobacteriales</taxon>
        <taxon>Flavobacteriaceae</taxon>
        <taxon>Jejuia</taxon>
    </lineage>
</organism>
<dbReference type="PANTHER" id="PTHR34987:SF2">
    <property type="entry name" value="B, PUTATIVE (AFU_ORTHOLOGUE AFUA_7G05040)-RELATED"/>
    <property type="match status" value="1"/>
</dbReference>
<evidence type="ECO:0000259" key="1">
    <source>
        <dbReference type="Pfam" id="PF17389"/>
    </source>
</evidence>
<feature type="domain" description="Alpha-L-rhamnosidase C-terminal" evidence="2">
    <location>
        <begin position="683"/>
        <end position="751"/>
    </location>
</feature>
<dbReference type="InterPro" id="IPR035398">
    <property type="entry name" value="Bac_rhamnosid_C"/>
</dbReference>
<dbReference type="InterPro" id="IPR012341">
    <property type="entry name" value="6hp_glycosidase-like_sf"/>
</dbReference>
<dbReference type="EMBL" id="PVEO01000004">
    <property type="protein sequence ID" value="PQV48841.1"/>
    <property type="molecule type" value="Genomic_DNA"/>
</dbReference>
<name>A0A362X9Y8_9FLAO</name>
<dbReference type="AlphaFoldDB" id="A0A362X9Y8"/>
<dbReference type="Gene3D" id="1.50.10.10">
    <property type="match status" value="1"/>
</dbReference>
<dbReference type="InterPro" id="IPR008928">
    <property type="entry name" value="6-hairpin_glycosidase_sf"/>
</dbReference>
<dbReference type="Pfam" id="PF17390">
    <property type="entry name" value="Bac_rhamnosid_C"/>
    <property type="match status" value="1"/>
</dbReference>
<accession>A0A362X9Y8</accession>
<sequence length="780" mass="89495">MYQSHVAMKYLFFILTIAGMLFTSCKHESSNNTVYENKLEQQDDINFNWKAKWISCDVAEDTVNTWINFRKEVYITTLPEMPTVARIAVDSKYWLWINGDMVVFEGGLKRGPTPDDTYYDKIDISAHLKKGKNTIAILVWYFGKQGFSHNSSKQAGLLFDVQNNEFEILSDASWKAWINSAFEETKPPFPNYRLPESNVKFNAQKGDFSFISTEFNDTKTPKAKILGEAGSSPWGKLIERNIPQWKNSGLKAYENTPKFPFTSTGDTIKVKLPYNAQITPYFSVDAENGALIDIRTDNYRGGGTPNVRAEYITKQGIQSYESFGWMNGDTVQYHIPKGIKVLDLKYRETGYDTDFTGSFYCDNDFYNLLWQKSLRTLYVTMRDNYMDCPDRERAQWWGDEVLESGEAFYALSPSSHKLAKKGILELMNWQRADSTIYSPIPAGNWHQELPTQMLSSISTYGFWNYYWHTGDKTTLEKVYDRVEQYLALWKLNDKGTVVLRKGGWTWGDWGENKDMPLLFNTQYYMALDSFHRMSKLLGYTDKANAIKAKMEQFKIVFNTEFWNGKAYRSPEYKGKTDDRSQGLAVVSKLADKAKFQSILKILKQEKHASPYMEKYVLEAMFQMGYAEEALQRMQERFSTMVNSTKYTTLWEGWGIGKEGFGGGTTNHAWSGGGLTLLSQYVAGIYPTSAGYETFEIKPNIGFLKHVKATVHSVKGIIKVDIRAENEFVINLKIPENTKAKVYIPSTYQSIVLDGKKASYNTEDKHHIVTVTSKNNHIKAN</sequence>
<proteinExistence type="predicted"/>
<dbReference type="Proteomes" id="UP000251545">
    <property type="component" value="Unassembled WGS sequence"/>
</dbReference>
<dbReference type="Gene3D" id="2.60.420.10">
    <property type="entry name" value="Maltose phosphorylase, domain 3"/>
    <property type="match status" value="1"/>
</dbReference>
<dbReference type="Gene3D" id="2.60.120.260">
    <property type="entry name" value="Galactose-binding domain-like"/>
    <property type="match status" value="1"/>
</dbReference>
<feature type="domain" description="Alpha-L-rhamnosidase six-hairpin glycosidase" evidence="1">
    <location>
        <begin position="355"/>
        <end position="680"/>
    </location>
</feature>
<protein>
    <submittedName>
        <fullName evidence="3">Alpha-L-rhamnosidase-like protein</fullName>
    </submittedName>
</protein>
<dbReference type="InterPro" id="IPR035396">
    <property type="entry name" value="Bac_rhamnosid6H"/>
</dbReference>
<gene>
    <name evidence="3" type="ORF">CLV33_10446</name>
</gene>
<evidence type="ECO:0000259" key="2">
    <source>
        <dbReference type="Pfam" id="PF17390"/>
    </source>
</evidence>